<organism evidence="2 3">
    <name type="scientific">Serratia rubidaea</name>
    <name type="common">Serratia marinorubra</name>
    <dbReference type="NCBI Taxonomy" id="61652"/>
    <lineage>
        <taxon>Bacteria</taxon>
        <taxon>Pseudomonadati</taxon>
        <taxon>Pseudomonadota</taxon>
        <taxon>Gammaproteobacteria</taxon>
        <taxon>Enterobacterales</taxon>
        <taxon>Yersiniaceae</taxon>
        <taxon>Serratia</taxon>
    </lineage>
</organism>
<sequence length="268" mass="30709">MPHTSGNQFTSMLRELYKKYNFVYKANPGNAGDGVIAAATYDYLEANDFVYSPFSASATYNPEKDVLLFGGGGNLIEGYYAEGRDFIKNHLGTFAKVIIFPSTIFGYSEFFKENIKHLFVCCREKTSYERLIKLGYVPGESLLLTQDMAFYLDKEKYISETIPTKGTVSCYRTDSESLTKLQRENNHDISLTWNGDYWDNANLARNSTRSLISFLQEYKAVDTDRLHVAILGSLLGMEVNFHPNSYYKNESVYDHSLINYYPNTYFIK</sequence>
<keyword evidence="3" id="KW-1185">Reference proteome</keyword>
<evidence type="ECO:0000313" key="2">
    <source>
        <dbReference type="EMBL" id="MBH1928462.1"/>
    </source>
</evidence>
<dbReference type="Proteomes" id="UP000624159">
    <property type="component" value="Unassembled WGS sequence"/>
</dbReference>
<gene>
    <name evidence="2" type="ORF">I5U13_02115</name>
</gene>
<dbReference type="InterPro" id="IPR007345">
    <property type="entry name" value="Polysacch_pyruvyl_Trfase"/>
</dbReference>
<evidence type="ECO:0000313" key="3">
    <source>
        <dbReference type="Proteomes" id="UP000624159"/>
    </source>
</evidence>
<keyword evidence="2" id="KW-0808">Transferase</keyword>
<accession>A0ABS0MAN8</accession>
<dbReference type="EMBL" id="JADULK010000001">
    <property type="protein sequence ID" value="MBH1928462.1"/>
    <property type="molecule type" value="Genomic_DNA"/>
</dbReference>
<evidence type="ECO:0000259" key="1">
    <source>
        <dbReference type="Pfam" id="PF04230"/>
    </source>
</evidence>
<dbReference type="GO" id="GO:0016740">
    <property type="term" value="F:transferase activity"/>
    <property type="evidence" value="ECO:0007669"/>
    <property type="project" value="UniProtKB-KW"/>
</dbReference>
<feature type="domain" description="Polysaccharide pyruvyl transferase" evidence="1">
    <location>
        <begin position="30"/>
        <end position="236"/>
    </location>
</feature>
<reference evidence="2 3" key="1">
    <citation type="submission" date="2020-11" db="EMBL/GenBank/DDBJ databases">
        <title>Enhanced detection system for hospital associated transmission using whole genome sequencing surveillance.</title>
        <authorList>
            <person name="Harrison L.H."/>
            <person name="Van Tyne D."/>
            <person name="Marsh J.W."/>
            <person name="Griffith M.P."/>
            <person name="Snyder D.J."/>
            <person name="Cooper V.S."/>
            <person name="Mustapha M."/>
        </authorList>
    </citation>
    <scope>NUCLEOTIDE SEQUENCE [LARGE SCALE GENOMIC DNA]</scope>
    <source>
        <strain evidence="2 3">SER00230</strain>
    </source>
</reference>
<name>A0ABS0MAN8_SERRU</name>
<comment type="caution">
    <text evidence="2">The sequence shown here is derived from an EMBL/GenBank/DDBJ whole genome shotgun (WGS) entry which is preliminary data.</text>
</comment>
<proteinExistence type="predicted"/>
<dbReference type="RefSeq" id="WP_197662996.1">
    <property type="nucleotide sequence ID" value="NZ_JADULK010000001.1"/>
</dbReference>
<protein>
    <submittedName>
        <fullName evidence="2">Polysaccharide pyruvyl transferase family protein</fullName>
    </submittedName>
</protein>
<dbReference type="Pfam" id="PF04230">
    <property type="entry name" value="PS_pyruv_trans"/>
    <property type="match status" value="1"/>
</dbReference>